<comment type="similarity">
    <text evidence="1 9">Belongs to the eukaryotic ATPase B chain family.</text>
</comment>
<dbReference type="PANTHER" id="PTHR12733">
    <property type="entry name" value="MITOCHONDRIAL ATP SYNTHASE B CHAIN"/>
    <property type="match status" value="1"/>
</dbReference>
<evidence type="ECO:0000256" key="5">
    <source>
        <dbReference type="ARBA" id="ARBA00022792"/>
    </source>
</evidence>
<dbReference type="RefSeq" id="XP_003240157.1">
    <property type="nucleotide sequence ID" value="XM_003240109.1"/>
</dbReference>
<reference evidence="11" key="1">
    <citation type="submission" date="2010-06" db="EMBL/GenBank/DDBJ databases">
        <authorList>
            <person name="Jiang H."/>
            <person name="Abraham K."/>
            <person name="Ali S."/>
            <person name="Alsbrooks S.L."/>
            <person name="Anim B.N."/>
            <person name="Anosike U.S."/>
            <person name="Attaway T."/>
            <person name="Bandaranaike D.P."/>
            <person name="Battles P.K."/>
            <person name="Bell S.N."/>
            <person name="Bell A.V."/>
            <person name="Beltran B."/>
            <person name="Bickham C."/>
            <person name="Bustamante Y."/>
            <person name="Caleb T."/>
            <person name="Canada A."/>
            <person name="Cardenas V."/>
            <person name="Carter K."/>
            <person name="Chacko J."/>
            <person name="Chandrabose M.N."/>
            <person name="Chavez D."/>
            <person name="Chavez A."/>
            <person name="Chen L."/>
            <person name="Chu H.-S."/>
            <person name="Claassen K.J."/>
            <person name="Cockrell R."/>
            <person name="Collins M."/>
            <person name="Cooper J.A."/>
            <person name="Cree A."/>
            <person name="Curry S.M."/>
            <person name="Da Y."/>
            <person name="Dao M.D."/>
            <person name="Das B."/>
            <person name="Davila M.-L."/>
            <person name="Davy-Carroll L."/>
            <person name="Denson S."/>
            <person name="Dinh H."/>
            <person name="Ebong V.E."/>
            <person name="Edwards J.R."/>
            <person name="Egan A."/>
            <person name="El-Daye J."/>
            <person name="Escobedo L."/>
            <person name="Fernandez S."/>
            <person name="Fernando P.R."/>
            <person name="Flagg N."/>
            <person name="Forbes L.D."/>
            <person name="Fowler R.G."/>
            <person name="Fu Q."/>
            <person name="Gabisi R.A."/>
            <person name="Ganer J."/>
            <person name="Garbino Pronczuk A."/>
            <person name="Garcia R.M."/>
            <person name="Garner T."/>
            <person name="Garrett T.E."/>
            <person name="Gonzalez D.A."/>
            <person name="Hamid H."/>
            <person name="Hawkins E.S."/>
            <person name="Hirani K."/>
            <person name="Hogues M.E."/>
            <person name="Hollins B."/>
            <person name="Hsiao C.-H."/>
            <person name="Jabil R."/>
            <person name="James M.L."/>
            <person name="Jhangiani S.N."/>
            <person name="Johnson B."/>
            <person name="Johnson Q."/>
            <person name="Joshi V."/>
            <person name="Kalu J.B."/>
            <person name="Kam C."/>
            <person name="Kashfia A."/>
            <person name="Keebler J."/>
            <person name="Kisamo H."/>
            <person name="Kovar C.L."/>
            <person name="Lago L.A."/>
            <person name="Lai C.-Y."/>
            <person name="Laidlaw J."/>
            <person name="Lara F."/>
            <person name="Le T.-K."/>
            <person name="Lee S.L."/>
            <person name="Legall F.H."/>
            <person name="Lemon S.J."/>
            <person name="Lewis L.R."/>
            <person name="Li B."/>
            <person name="Liu Y."/>
            <person name="Liu Y.-S."/>
            <person name="Lopez J."/>
            <person name="Lozado R.J."/>
            <person name="Lu J."/>
            <person name="Madu R.C."/>
            <person name="Maheshwari M."/>
            <person name="Maheshwari R."/>
            <person name="Malloy K."/>
            <person name="Martinez E."/>
            <person name="Mathew T."/>
            <person name="Mercado I.C."/>
            <person name="Mercado C."/>
            <person name="Meyer B."/>
            <person name="Montgomery K."/>
            <person name="Morgan M.B."/>
            <person name="Munidasa M."/>
            <person name="Nazareth L.V."/>
            <person name="Nelson J."/>
            <person name="Ng B.M."/>
            <person name="Nguyen N.B."/>
            <person name="Nguyen P.Q."/>
            <person name="Nguyen T."/>
            <person name="Obregon M."/>
            <person name="Okwuonu G.O."/>
            <person name="Onwere C.G."/>
            <person name="Orozco G."/>
            <person name="Parra A."/>
            <person name="Patel S."/>
            <person name="Patil S."/>
            <person name="Perez A."/>
            <person name="Perez Y."/>
            <person name="Pham C."/>
            <person name="Primus E.L."/>
            <person name="Pu L.-L."/>
            <person name="Puazo M."/>
            <person name="Qin X."/>
            <person name="Quiroz J.B."/>
            <person name="Reese J."/>
            <person name="Richards S."/>
            <person name="Rives C.M."/>
            <person name="Robberts R."/>
            <person name="Ruiz S.J."/>
            <person name="Ruiz M.J."/>
            <person name="Santibanez J."/>
            <person name="Schneider B.W."/>
            <person name="Sisson I."/>
            <person name="Smith M."/>
            <person name="Sodergren E."/>
            <person name="Song X.-Z."/>
            <person name="Song B.B."/>
            <person name="Summersgill H."/>
            <person name="Thelus R."/>
            <person name="Thornton R.D."/>
            <person name="Trejos Z.Y."/>
            <person name="Usmani K."/>
            <person name="Vattathil S."/>
            <person name="Villasana D."/>
            <person name="Walker D.L."/>
            <person name="Wang S."/>
            <person name="Wang K."/>
            <person name="White C.S."/>
            <person name="Williams A.C."/>
            <person name="Williamson J."/>
            <person name="Wilson K."/>
            <person name="Woghiren I.O."/>
            <person name="Woodworth J.R."/>
            <person name="Worley K.C."/>
            <person name="Wright R.A."/>
            <person name="Wu W."/>
            <person name="Young L."/>
            <person name="Zhang L."/>
            <person name="Zhang J."/>
            <person name="Zhu Y."/>
            <person name="Muzny D.M."/>
            <person name="Weinstock G."/>
            <person name="Gibbs R.A."/>
        </authorList>
    </citation>
    <scope>NUCLEOTIDE SEQUENCE [LARGE SCALE GENOMIC DNA]</scope>
    <source>
        <strain evidence="11">LSR1</strain>
    </source>
</reference>
<proteinExistence type="inferred from homology"/>
<name>A0A8R2A8W1_ACYPI</name>
<organism evidence="10 11">
    <name type="scientific">Acyrthosiphon pisum</name>
    <name type="common">Pea aphid</name>
    <dbReference type="NCBI Taxonomy" id="7029"/>
    <lineage>
        <taxon>Eukaryota</taxon>
        <taxon>Metazoa</taxon>
        <taxon>Ecdysozoa</taxon>
        <taxon>Arthropoda</taxon>
        <taxon>Hexapoda</taxon>
        <taxon>Insecta</taxon>
        <taxon>Pterygota</taxon>
        <taxon>Neoptera</taxon>
        <taxon>Paraneoptera</taxon>
        <taxon>Hemiptera</taxon>
        <taxon>Sternorrhyncha</taxon>
        <taxon>Aphidomorpha</taxon>
        <taxon>Aphidoidea</taxon>
        <taxon>Aphididae</taxon>
        <taxon>Macrosiphini</taxon>
        <taxon>Acyrthosiphon</taxon>
    </lineage>
</organism>
<keyword evidence="3 9" id="KW-0138">CF(0)</keyword>
<dbReference type="AlphaFoldDB" id="A0A8R2A8W1"/>
<dbReference type="PROSITE" id="PS50096">
    <property type="entry name" value="IQ"/>
    <property type="match status" value="1"/>
</dbReference>
<evidence type="ECO:0000256" key="3">
    <source>
        <dbReference type="ARBA" id="ARBA00022547"/>
    </source>
</evidence>
<evidence type="ECO:0000313" key="11">
    <source>
        <dbReference type="Proteomes" id="UP000007819"/>
    </source>
</evidence>
<comment type="function">
    <text evidence="9">Subunit b, of the mitochondrial membrane ATP synthase complex (F(1)F(0) ATP synthase or Complex V) that produces ATP from ADP in the presence of a proton gradient across the membrane which is generated by electron transport complexes of the respiratory chain. ATP synthase complex consist of a soluble F(1) head domain - the catalytic core - and a membrane F(1) domain - the membrane proton channel. These two domains are linked by a central stalk rotating inside the F(1) region and a stationary peripheral stalk. During catalysis, ATP synthesis in the catalytic domain of F(1) is coupled via a rotary mechanism of the central stalk subunits to proton translocation. In vivo, can only synthesize ATP although its ATP hydrolase activity can be activated artificially in vitro. Part of the complex F(0) domain. Part of the complex F(0) domain and the peripheric stalk, which acts as a stator to hold the catalytic alpha(3)beta(3) subcomplex and subunit a/ATP6 static relative to the rotary elements.</text>
</comment>
<keyword evidence="2 9" id="KW-0813">Transport</keyword>
<evidence type="ECO:0000256" key="7">
    <source>
        <dbReference type="ARBA" id="ARBA00023128"/>
    </source>
</evidence>
<dbReference type="PANTHER" id="PTHR12733:SF3">
    <property type="entry name" value="ATP SYNTHASE F(0) COMPLEX SUBUNIT B1, MITOCHONDRIAL"/>
    <property type="match status" value="1"/>
</dbReference>
<keyword evidence="6 9" id="KW-0406">Ion transport</keyword>
<keyword evidence="8 9" id="KW-0472">Membrane</keyword>
<keyword evidence="5 9" id="KW-0999">Mitochondrion inner membrane</keyword>
<evidence type="ECO:0000313" key="10">
    <source>
        <dbReference type="EnsemblMetazoa" id="XP_003240157.1"/>
    </source>
</evidence>
<dbReference type="SUPFAM" id="SSF161060">
    <property type="entry name" value="ATP synthase B chain-like"/>
    <property type="match status" value="1"/>
</dbReference>
<dbReference type="InterPro" id="IPR013837">
    <property type="entry name" value="ATP_synth_F0_suB"/>
</dbReference>
<dbReference type="Proteomes" id="UP000007819">
    <property type="component" value="Chromosome X"/>
</dbReference>
<dbReference type="OrthoDB" id="67388at2759"/>
<dbReference type="GO" id="GO:0005743">
    <property type="term" value="C:mitochondrial inner membrane"/>
    <property type="evidence" value="ECO:0007669"/>
    <property type="project" value="UniProtKB-SubCell"/>
</dbReference>
<reference evidence="10" key="2">
    <citation type="submission" date="2022-06" db="UniProtKB">
        <authorList>
            <consortium name="EnsemblMetazoa"/>
        </authorList>
    </citation>
    <scope>IDENTIFICATION</scope>
</reference>
<comment type="subunit">
    <text evidence="9">F-type ATPases have 2 components, CF(1) - the catalytic core - and CF(0) - the membrane proton channel. CF(1) and CF(0) have multiple subunits.</text>
</comment>
<evidence type="ECO:0000256" key="2">
    <source>
        <dbReference type="ARBA" id="ARBA00022448"/>
    </source>
</evidence>
<dbReference type="Pfam" id="PF05405">
    <property type="entry name" value="Mt_ATP-synt_B"/>
    <property type="match status" value="1"/>
</dbReference>
<accession>A0A8R2A8W1</accession>
<evidence type="ECO:0000256" key="8">
    <source>
        <dbReference type="ARBA" id="ARBA00023136"/>
    </source>
</evidence>
<protein>
    <recommendedName>
        <fullName evidence="9">ATP synthase subunit b</fullName>
    </recommendedName>
</protein>
<keyword evidence="4 9" id="KW-0375">Hydrogen ion transport</keyword>
<dbReference type="KEGG" id="api:100569679"/>
<evidence type="ECO:0000256" key="4">
    <source>
        <dbReference type="ARBA" id="ARBA00022781"/>
    </source>
</evidence>
<sequence>MQSKTSLKDDILKLMDNLEVKGGSTDAAIENDGPRVDNTSRTELFRLASRYYNDPERNLVNFPRMVKSEDPPKTSYFSVLKEWFELFYEKTGITGPYVLAAGITTFLLSKEIWVVDHEFPYVLATIGVFYVGWKKFGASLASSIDREIDEYEASCSSSRIGEIDSLRKTVEHQKIEVWRTEAQTQTIRAKRENVAIQLEAAYRGRLIRAYNQVKRRLDYQVDLANLTRTVQHKFMVKWIVDNVKSSINENDNFKKCIKDLQILAAKEK</sequence>
<dbReference type="InterPro" id="IPR008688">
    <property type="entry name" value="ATP_synth_Bsub_B/MI25"/>
</dbReference>
<dbReference type="GO" id="GO:0046933">
    <property type="term" value="F:proton-transporting ATP synthase activity, rotational mechanism"/>
    <property type="evidence" value="ECO:0007669"/>
    <property type="project" value="TreeGrafter"/>
</dbReference>
<evidence type="ECO:0000256" key="6">
    <source>
        <dbReference type="ARBA" id="ARBA00023065"/>
    </source>
</evidence>
<dbReference type="Gene3D" id="1.20.5.2210">
    <property type="match status" value="1"/>
</dbReference>
<evidence type="ECO:0000256" key="1">
    <source>
        <dbReference type="ARBA" id="ARBA00007479"/>
    </source>
</evidence>
<keyword evidence="11" id="KW-1185">Reference proteome</keyword>
<evidence type="ECO:0000256" key="9">
    <source>
        <dbReference type="RuleBase" id="RU368017"/>
    </source>
</evidence>
<keyword evidence="7 9" id="KW-0496">Mitochondrion</keyword>
<comment type="subcellular location">
    <subcellularLocation>
        <location evidence="9">Mitochondrion</location>
    </subcellularLocation>
    <subcellularLocation>
        <location evidence="9">Mitochondrion inner membrane</location>
    </subcellularLocation>
</comment>
<dbReference type="GeneID" id="100569679"/>
<dbReference type="EnsemblMetazoa" id="XM_003240109.1">
    <property type="protein sequence ID" value="XP_003240157.1"/>
    <property type="gene ID" value="LOC100569679"/>
</dbReference>
<dbReference type="GO" id="GO:0045259">
    <property type="term" value="C:proton-transporting ATP synthase complex"/>
    <property type="evidence" value="ECO:0007669"/>
    <property type="project" value="UniProtKB-KW"/>
</dbReference>